<gene>
    <name evidence="1" type="ORF">TBRA_LOCUS10067</name>
</gene>
<dbReference type="EMBL" id="CADCXV010000901">
    <property type="protein sequence ID" value="CAB0038280.1"/>
    <property type="molecule type" value="Genomic_DNA"/>
</dbReference>
<organism evidence="1 2">
    <name type="scientific">Trichogramma brassicae</name>
    <dbReference type="NCBI Taxonomy" id="86971"/>
    <lineage>
        <taxon>Eukaryota</taxon>
        <taxon>Metazoa</taxon>
        <taxon>Ecdysozoa</taxon>
        <taxon>Arthropoda</taxon>
        <taxon>Hexapoda</taxon>
        <taxon>Insecta</taxon>
        <taxon>Pterygota</taxon>
        <taxon>Neoptera</taxon>
        <taxon>Endopterygota</taxon>
        <taxon>Hymenoptera</taxon>
        <taxon>Apocrita</taxon>
        <taxon>Proctotrupomorpha</taxon>
        <taxon>Chalcidoidea</taxon>
        <taxon>Trichogrammatidae</taxon>
        <taxon>Trichogramma</taxon>
    </lineage>
</organism>
<dbReference type="AlphaFoldDB" id="A0A6H5IR31"/>
<accession>A0A6H5IR31</accession>
<dbReference type="Proteomes" id="UP000479190">
    <property type="component" value="Unassembled WGS sequence"/>
</dbReference>
<evidence type="ECO:0000313" key="2">
    <source>
        <dbReference type="Proteomes" id="UP000479190"/>
    </source>
</evidence>
<sequence>MLLLDQNSSLAMISTRKFYVIIERNIYRKISIHNCVRPVVSGGRRYRRGATAIAGQFAHVRGVRSCISQHPRSIKSCRSSLRHKRRINATIHTRSPRRRSSTLSRPMYILRDSGRLHIGCSSIHCSLAAILHRSETIRNSERLNQLSRGPKLITIYAKWTRTRLAIFFDARIHRVSLYTRGALSDFDRSSEEQRARSCTSSSTSTTSYCTRSTATVRRCSRRVYAGLVYSCTRARTFQRARPRPRLQKVCIKLSYHAAGSTRAGTYVYRDGGGDESIRTHRRAAPYAAKSLHHATYFYKRSCLVLYAPWPLMRTQRAYGARSYSSSSGIRANKK</sequence>
<reference evidence="1 2" key="1">
    <citation type="submission" date="2020-02" db="EMBL/GenBank/DDBJ databases">
        <authorList>
            <person name="Ferguson B K."/>
        </authorList>
    </citation>
    <scope>NUCLEOTIDE SEQUENCE [LARGE SCALE GENOMIC DNA]</scope>
</reference>
<protein>
    <submittedName>
        <fullName evidence="1">Uncharacterized protein</fullName>
    </submittedName>
</protein>
<evidence type="ECO:0000313" key="1">
    <source>
        <dbReference type="EMBL" id="CAB0038280.1"/>
    </source>
</evidence>
<keyword evidence="2" id="KW-1185">Reference proteome</keyword>
<name>A0A6H5IR31_9HYME</name>
<proteinExistence type="predicted"/>